<proteinExistence type="predicted"/>
<accession>A0A318ECL6</accession>
<protein>
    <submittedName>
        <fullName evidence="1">Uncharacterized protein</fullName>
    </submittedName>
</protein>
<organism evidence="1 2">
    <name type="scientific">Sinimarinibacterium flocculans</name>
    <dbReference type="NCBI Taxonomy" id="985250"/>
    <lineage>
        <taxon>Bacteria</taxon>
        <taxon>Pseudomonadati</taxon>
        <taxon>Pseudomonadota</taxon>
        <taxon>Gammaproteobacteria</taxon>
        <taxon>Nevskiales</taxon>
        <taxon>Nevskiaceae</taxon>
        <taxon>Sinimarinibacterium</taxon>
    </lineage>
</organism>
<gene>
    <name evidence="1" type="ORF">C8D93_106194</name>
</gene>
<comment type="caution">
    <text evidence="1">The sequence shown here is derived from an EMBL/GenBank/DDBJ whole genome shotgun (WGS) entry which is preliminary data.</text>
</comment>
<reference evidence="1 2" key="1">
    <citation type="submission" date="2018-04" db="EMBL/GenBank/DDBJ databases">
        <title>Genomic Encyclopedia of Type Strains, Phase IV (KMG-IV): sequencing the most valuable type-strain genomes for metagenomic binning, comparative biology and taxonomic classification.</title>
        <authorList>
            <person name="Goeker M."/>
        </authorList>
    </citation>
    <scope>NUCLEOTIDE SEQUENCE [LARGE SCALE GENOMIC DNA]</scope>
    <source>
        <strain evidence="1 2">DSM 104150</strain>
    </source>
</reference>
<dbReference type="Proteomes" id="UP000248330">
    <property type="component" value="Unassembled WGS sequence"/>
</dbReference>
<dbReference type="SUPFAM" id="SSF158791">
    <property type="entry name" value="MgtE N-terminal domain-like"/>
    <property type="match status" value="1"/>
</dbReference>
<dbReference type="RefSeq" id="WP_110265530.1">
    <property type="nucleotide sequence ID" value="NZ_CAWNXA010000006.1"/>
</dbReference>
<dbReference type="EMBL" id="QICN01000006">
    <property type="protein sequence ID" value="PXV67217.1"/>
    <property type="molecule type" value="Genomic_DNA"/>
</dbReference>
<dbReference type="AlphaFoldDB" id="A0A318ECL6"/>
<sequence>MSGLAHHAEIQKLALTLGCAPEALSYLDKVDVPAIRALRERATAVLFDADAHLFGRVAAATKLLPTPLAAVIAEKALGALLCARIAGQLPVERAVDIAKRLKSGFLADVCIEIDPRQVRELLERIPVDRVVDVARELARRKAYIVMGRFVDCLPEPAMRAVLDALRDDEALLRIGLFVEDPAQLDAVIAMLPADRLRNMIAVAVHHGAELWGEALALINAIGPLPRRRMAAIAAALDDASIARMLDLTQTQELWPQLLPLIAEMPDAERVRLARAPGLHDDTVLAALIRATDSSDRWPQLLPLVAQMDASLQQRAAAVAADLGDEIVARLNDALRGLVAKRRDARAGANG</sequence>
<evidence type="ECO:0000313" key="2">
    <source>
        <dbReference type="Proteomes" id="UP000248330"/>
    </source>
</evidence>
<keyword evidence="2" id="KW-1185">Reference proteome</keyword>
<name>A0A318ECL6_9GAMM</name>
<dbReference type="OrthoDB" id="6073936at2"/>
<evidence type="ECO:0000313" key="1">
    <source>
        <dbReference type="EMBL" id="PXV67217.1"/>
    </source>
</evidence>